<evidence type="ECO:0000313" key="3">
    <source>
        <dbReference type="Proteomes" id="UP000031972"/>
    </source>
</evidence>
<accession>A0A0C2RDJ7</accession>
<organism evidence="2 3">
    <name type="scientific">Jeotgalibacillus campisalis</name>
    <dbReference type="NCBI Taxonomy" id="220754"/>
    <lineage>
        <taxon>Bacteria</taxon>
        <taxon>Bacillati</taxon>
        <taxon>Bacillota</taxon>
        <taxon>Bacilli</taxon>
        <taxon>Bacillales</taxon>
        <taxon>Caryophanaceae</taxon>
        <taxon>Jeotgalibacillus</taxon>
    </lineage>
</organism>
<dbReference type="Pfam" id="PF14146">
    <property type="entry name" value="DUF4305"/>
    <property type="match status" value="1"/>
</dbReference>
<feature type="transmembrane region" description="Helical" evidence="1">
    <location>
        <begin position="5"/>
        <end position="23"/>
    </location>
</feature>
<evidence type="ECO:0000313" key="2">
    <source>
        <dbReference type="EMBL" id="KIL48340.1"/>
    </source>
</evidence>
<gene>
    <name evidence="2" type="ORF">KR50_13760</name>
</gene>
<keyword evidence="1" id="KW-0812">Transmembrane</keyword>
<sequence length="67" mass="7763">MRKPLTYGIIYILLGAMFTYFAINTVNTDGWGFFAYLFILMATYDVGSGIRLIGLHFRIKKHLNKKK</sequence>
<comment type="caution">
    <text evidence="2">The sequence shown here is derived from an EMBL/GenBank/DDBJ whole genome shotgun (WGS) entry which is preliminary data.</text>
</comment>
<dbReference type="PATRIC" id="fig|220754.4.peg.1401"/>
<dbReference type="RefSeq" id="WP_041056427.1">
    <property type="nucleotide sequence ID" value="NZ_JXRR01000013.1"/>
</dbReference>
<protein>
    <recommendedName>
        <fullName evidence="4">DUF4305 domain-containing protein</fullName>
    </recommendedName>
</protein>
<dbReference type="Proteomes" id="UP000031972">
    <property type="component" value="Unassembled WGS sequence"/>
</dbReference>
<name>A0A0C2RDJ7_9BACL</name>
<keyword evidence="3" id="KW-1185">Reference proteome</keyword>
<evidence type="ECO:0008006" key="4">
    <source>
        <dbReference type="Google" id="ProtNLM"/>
    </source>
</evidence>
<proteinExistence type="predicted"/>
<dbReference type="AlphaFoldDB" id="A0A0C2RDJ7"/>
<reference evidence="2 3" key="1">
    <citation type="submission" date="2015-01" db="EMBL/GenBank/DDBJ databases">
        <title>Jeotgalibacillus campisalis genome sequencing.</title>
        <authorList>
            <person name="Goh K.M."/>
            <person name="Chan K.-G."/>
            <person name="Yaakop A.S."/>
            <person name="Ee R."/>
            <person name="Gan H.M."/>
            <person name="Chan C.S."/>
        </authorList>
    </citation>
    <scope>NUCLEOTIDE SEQUENCE [LARGE SCALE GENOMIC DNA]</scope>
    <source>
        <strain evidence="2 3">SF-57</strain>
    </source>
</reference>
<keyword evidence="1" id="KW-1133">Transmembrane helix</keyword>
<dbReference type="InterPro" id="IPR025426">
    <property type="entry name" value="DUF4305"/>
</dbReference>
<evidence type="ECO:0000256" key="1">
    <source>
        <dbReference type="SAM" id="Phobius"/>
    </source>
</evidence>
<dbReference type="EMBL" id="JXRR01000013">
    <property type="protein sequence ID" value="KIL48340.1"/>
    <property type="molecule type" value="Genomic_DNA"/>
</dbReference>
<dbReference type="OrthoDB" id="2355666at2"/>
<feature type="transmembrane region" description="Helical" evidence="1">
    <location>
        <begin position="35"/>
        <end position="57"/>
    </location>
</feature>
<keyword evidence="1" id="KW-0472">Membrane</keyword>